<evidence type="ECO:0000313" key="1">
    <source>
        <dbReference type="EMBL" id="QGU03019.1"/>
    </source>
</evidence>
<keyword evidence="2" id="KW-1185">Reference proteome</keyword>
<sequence>MSILFAVATPIVIAVFAIQMEKFESFSTRTNTTSD</sequence>
<dbReference type="AlphaFoldDB" id="A0A6B8VJ11"/>
<accession>A0A6B8VJ11</accession>
<proteinExistence type="predicted"/>
<organism evidence="1 2">
    <name type="scientific">Corynebacterium kalinowskii</name>
    <dbReference type="NCBI Taxonomy" id="2675216"/>
    <lineage>
        <taxon>Bacteria</taxon>
        <taxon>Bacillati</taxon>
        <taxon>Actinomycetota</taxon>
        <taxon>Actinomycetes</taxon>
        <taxon>Mycobacteriales</taxon>
        <taxon>Corynebacteriaceae</taxon>
        <taxon>Corynebacterium</taxon>
    </lineage>
</organism>
<evidence type="ECO:0000313" key="2">
    <source>
        <dbReference type="Proteomes" id="UP000427071"/>
    </source>
</evidence>
<dbReference type="KEGG" id="ckw:CKALI_10845"/>
<dbReference type="Proteomes" id="UP000427071">
    <property type="component" value="Chromosome"/>
</dbReference>
<reference evidence="2" key="1">
    <citation type="submission" date="2019-11" db="EMBL/GenBank/DDBJ databases">
        <title>Complete genome sequence of Corynebacterium kalinowskii 1959, a novel Corynebacterium species isolated from soil of a small paddock in Vilsendorf, Germany.</title>
        <authorList>
            <person name="Schaffert L."/>
            <person name="Ruwe M."/>
            <person name="Milse J."/>
            <person name="Hanuschka K."/>
            <person name="Ortseifen V."/>
            <person name="Droste J."/>
            <person name="Brandt D."/>
            <person name="Schlueter L."/>
            <person name="Kutter Y."/>
            <person name="Vinke S."/>
            <person name="Viehoefer P."/>
            <person name="Jacob L."/>
            <person name="Luebke N.-C."/>
            <person name="Schulte-Berndt E."/>
            <person name="Hain C."/>
            <person name="Linder M."/>
            <person name="Schmidt P."/>
            <person name="Wollenschlaeger L."/>
            <person name="Luttermann T."/>
            <person name="Thieme E."/>
            <person name="Hassa J."/>
            <person name="Haak M."/>
            <person name="Wittchen M."/>
            <person name="Mentz A."/>
            <person name="Persicke M."/>
            <person name="Busche T."/>
            <person name="Ruckert C."/>
        </authorList>
    </citation>
    <scope>NUCLEOTIDE SEQUENCE [LARGE SCALE GENOMIC DNA]</scope>
    <source>
        <strain evidence="2">1959</strain>
    </source>
</reference>
<name>A0A6B8VJ11_9CORY</name>
<gene>
    <name evidence="1" type="ORF">CKALI_10845</name>
</gene>
<dbReference type="EMBL" id="CP046452">
    <property type="protein sequence ID" value="QGU03019.1"/>
    <property type="molecule type" value="Genomic_DNA"/>
</dbReference>
<protein>
    <submittedName>
        <fullName evidence="1">Uncharacterized protein</fullName>
    </submittedName>
</protein>